<dbReference type="AlphaFoldDB" id="A0A5S4WEW2"/>
<keyword evidence="3" id="KW-1185">Reference proteome</keyword>
<feature type="transmembrane region" description="Helical" evidence="1">
    <location>
        <begin position="41"/>
        <end position="63"/>
    </location>
</feature>
<keyword evidence="1" id="KW-1133">Transmembrane helix</keyword>
<keyword evidence="1" id="KW-0812">Transmembrane</keyword>
<accession>A0A5S4WEW2</accession>
<dbReference type="RefSeq" id="WP_148753536.1">
    <property type="nucleotide sequence ID" value="NZ_VSSR01000042.1"/>
</dbReference>
<organism evidence="2 3">
    <name type="scientific">Bradyrhizobium cytisi</name>
    <dbReference type="NCBI Taxonomy" id="515489"/>
    <lineage>
        <taxon>Bacteria</taxon>
        <taxon>Pseudomonadati</taxon>
        <taxon>Pseudomonadota</taxon>
        <taxon>Alphaproteobacteria</taxon>
        <taxon>Hyphomicrobiales</taxon>
        <taxon>Nitrobacteraceae</taxon>
        <taxon>Bradyrhizobium</taxon>
    </lineage>
</organism>
<proteinExistence type="predicted"/>
<keyword evidence="1" id="KW-0472">Membrane</keyword>
<dbReference type="Proteomes" id="UP000324853">
    <property type="component" value="Unassembled WGS sequence"/>
</dbReference>
<sequence length="70" mass="7455">MLAVILVIAIGGGIVFAAARIVLGWVLPVPAMQAIDRTTSRAFTLFFKLVVVGLGAGILYLVWMVSHTQT</sequence>
<gene>
    <name evidence="2" type="ORF">FXB38_24610</name>
</gene>
<reference evidence="2 3" key="1">
    <citation type="submission" date="2019-08" db="EMBL/GenBank/DDBJ databases">
        <title>Bradyrhizobium hipponensis sp. nov., a rhizobium isolated from a Lupinus angustifolius root nodule in Tunisia.</title>
        <authorList>
            <person name="Off K."/>
            <person name="Rejili M."/>
            <person name="Mars M."/>
            <person name="Brachmann A."/>
            <person name="Marin M."/>
        </authorList>
    </citation>
    <scope>NUCLEOTIDE SEQUENCE [LARGE SCALE GENOMIC DNA]</scope>
    <source>
        <strain evidence="2 3">CTAW11</strain>
    </source>
</reference>
<comment type="caution">
    <text evidence="2">The sequence shown here is derived from an EMBL/GenBank/DDBJ whole genome shotgun (WGS) entry which is preliminary data.</text>
</comment>
<dbReference type="EMBL" id="VSSR01000042">
    <property type="protein sequence ID" value="TYL80153.1"/>
    <property type="molecule type" value="Genomic_DNA"/>
</dbReference>
<evidence type="ECO:0000313" key="2">
    <source>
        <dbReference type="EMBL" id="TYL80153.1"/>
    </source>
</evidence>
<evidence type="ECO:0000313" key="3">
    <source>
        <dbReference type="Proteomes" id="UP000324853"/>
    </source>
</evidence>
<name>A0A5S4WEW2_9BRAD</name>
<evidence type="ECO:0000256" key="1">
    <source>
        <dbReference type="SAM" id="Phobius"/>
    </source>
</evidence>
<protein>
    <submittedName>
        <fullName evidence="2">Uncharacterized protein</fullName>
    </submittedName>
</protein>